<proteinExistence type="predicted"/>
<organism evidence="2 3">
    <name type="scientific">Sphingomonas agrestis</name>
    <dbReference type="NCBI Taxonomy" id="3080540"/>
    <lineage>
        <taxon>Bacteria</taxon>
        <taxon>Pseudomonadati</taxon>
        <taxon>Pseudomonadota</taxon>
        <taxon>Alphaproteobacteria</taxon>
        <taxon>Sphingomonadales</taxon>
        <taxon>Sphingomonadaceae</taxon>
        <taxon>Sphingomonas</taxon>
    </lineage>
</organism>
<evidence type="ECO:0000313" key="2">
    <source>
        <dbReference type="EMBL" id="MDV3457844.1"/>
    </source>
</evidence>
<feature type="transmembrane region" description="Helical" evidence="1">
    <location>
        <begin position="327"/>
        <end position="347"/>
    </location>
</feature>
<keyword evidence="1" id="KW-0472">Membrane</keyword>
<reference evidence="2 3" key="1">
    <citation type="submission" date="2023-10" db="EMBL/GenBank/DDBJ databases">
        <title>Sphingomonas sp. HF-S4 16S ribosomal RNA gene Genome sequencing and assembly.</title>
        <authorList>
            <person name="Lee H."/>
        </authorList>
    </citation>
    <scope>NUCLEOTIDE SEQUENCE [LARGE SCALE GENOMIC DNA]</scope>
    <source>
        <strain evidence="2 3">HF-S4</strain>
    </source>
</reference>
<dbReference type="PANTHER" id="PTHR32309:SF13">
    <property type="entry name" value="FERRIC ENTEROBACTIN TRANSPORT PROTEIN FEPE"/>
    <property type="match status" value="1"/>
</dbReference>
<name>A0ABU3Y9B3_9SPHN</name>
<sequence>MKLVTDPRTRRIGYAVLAVVLALLCVFPQPYVARAKLVPQDNNSIGLGSMMNALGGQLQGFAALFGGAKQPVDMYLAISRGTEVTDAVIASLKLVGPSGYASPDKARVALAKRVDIHSLTGGIVEVEVRTHDAAQAQALTKAYVQAISDRIIALGRDRVRRKRDVVKQRFQEAAGRVVQTETALGDFRRRNRLAEPEAQLGSALSLRAGLEAQLQAKLVELQTLQRFQGEENPQLQAVQSEVASLRGQIARTASPSAGAAGPNVAGLSEVSGEYLNLYRDYRFAQALYEVYARSSEEVAVETLAAETASDVQLIEAPRLDAERKYNIPAVALLALLIALALFTEIYAPATGIDLRLRKAPAQ</sequence>
<dbReference type="Proteomes" id="UP001273531">
    <property type="component" value="Unassembled WGS sequence"/>
</dbReference>
<gene>
    <name evidence="2" type="ORF">RZN05_12685</name>
</gene>
<keyword evidence="3" id="KW-1185">Reference proteome</keyword>
<keyword evidence="1" id="KW-1133">Transmembrane helix</keyword>
<protein>
    <submittedName>
        <fullName evidence="2">Capsule biosynthesis protein</fullName>
    </submittedName>
</protein>
<dbReference type="InterPro" id="IPR050445">
    <property type="entry name" value="Bact_polysacc_biosynth/exp"/>
</dbReference>
<accession>A0ABU3Y9B3</accession>
<dbReference type="EMBL" id="JAWJEJ010000001">
    <property type="protein sequence ID" value="MDV3457844.1"/>
    <property type="molecule type" value="Genomic_DNA"/>
</dbReference>
<comment type="caution">
    <text evidence="2">The sequence shown here is derived from an EMBL/GenBank/DDBJ whole genome shotgun (WGS) entry which is preliminary data.</text>
</comment>
<evidence type="ECO:0000313" key="3">
    <source>
        <dbReference type="Proteomes" id="UP001273531"/>
    </source>
</evidence>
<dbReference type="RefSeq" id="WP_317226968.1">
    <property type="nucleotide sequence ID" value="NZ_JAWJEJ010000001.1"/>
</dbReference>
<keyword evidence="1" id="KW-0812">Transmembrane</keyword>
<dbReference type="PANTHER" id="PTHR32309">
    <property type="entry name" value="TYROSINE-PROTEIN KINASE"/>
    <property type="match status" value="1"/>
</dbReference>
<evidence type="ECO:0000256" key="1">
    <source>
        <dbReference type="SAM" id="Phobius"/>
    </source>
</evidence>